<feature type="region of interest" description="Disordered" evidence="1">
    <location>
        <begin position="105"/>
        <end position="132"/>
    </location>
</feature>
<name>A0A067RM99_ZOONE</name>
<evidence type="ECO:0000313" key="2">
    <source>
        <dbReference type="EMBL" id="KDR24118.1"/>
    </source>
</evidence>
<reference evidence="2 3" key="1">
    <citation type="journal article" date="2014" name="Nat. Commun.">
        <title>Molecular traces of alternative social organization in a termite genome.</title>
        <authorList>
            <person name="Terrapon N."/>
            <person name="Li C."/>
            <person name="Robertson H.M."/>
            <person name="Ji L."/>
            <person name="Meng X."/>
            <person name="Booth W."/>
            <person name="Chen Z."/>
            <person name="Childers C.P."/>
            <person name="Glastad K.M."/>
            <person name="Gokhale K."/>
            <person name="Gowin J."/>
            <person name="Gronenberg W."/>
            <person name="Hermansen R.A."/>
            <person name="Hu H."/>
            <person name="Hunt B.G."/>
            <person name="Huylmans A.K."/>
            <person name="Khalil S.M."/>
            <person name="Mitchell R.D."/>
            <person name="Munoz-Torres M.C."/>
            <person name="Mustard J.A."/>
            <person name="Pan H."/>
            <person name="Reese J.T."/>
            <person name="Scharf M.E."/>
            <person name="Sun F."/>
            <person name="Vogel H."/>
            <person name="Xiao J."/>
            <person name="Yang W."/>
            <person name="Yang Z."/>
            <person name="Yang Z."/>
            <person name="Zhou J."/>
            <person name="Zhu J."/>
            <person name="Brent C.S."/>
            <person name="Elsik C.G."/>
            <person name="Goodisman M.A."/>
            <person name="Liberles D.A."/>
            <person name="Roe R.M."/>
            <person name="Vargo E.L."/>
            <person name="Vilcinskas A."/>
            <person name="Wang J."/>
            <person name="Bornberg-Bauer E."/>
            <person name="Korb J."/>
            <person name="Zhang G."/>
            <person name="Liebig J."/>
        </authorList>
    </citation>
    <scope>NUCLEOTIDE SEQUENCE [LARGE SCALE GENOMIC DNA]</scope>
    <source>
        <tissue evidence="2">Whole organism</tissue>
    </source>
</reference>
<accession>A0A067RM99</accession>
<dbReference type="eggNOG" id="ENOG502SCSK">
    <property type="taxonomic scope" value="Eukaryota"/>
</dbReference>
<dbReference type="AlphaFoldDB" id="A0A067RM99"/>
<proteinExistence type="predicted"/>
<evidence type="ECO:0000256" key="1">
    <source>
        <dbReference type="SAM" id="MobiDB-lite"/>
    </source>
</evidence>
<evidence type="ECO:0008006" key="4">
    <source>
        <dbReference type="Google" id="ProtNLM"/>
    </source>
</evidence>
<feature type="compositionally biased region" description="Gly residues" evidence="1">
    <location>
        <begin position="106"/>
        <end position="132"/>
    </location>
</feature>
<sequence>MISGAAVDSFQCYSCIMDGAATDRSCMKNQGGVATSSPVVNCQQKYCTIIRQEYQDPAGQIYTFYRGCTSYSFNGVTDAGGFKVYTRVCTTHLCNNWDGISSGPLGEAGDGGGGGGSGGNGDAGGGGGGGPGMGDPGYDGIIRVNGTGTQLLGGLYSTLTGVVILMAFN</sequence>
<organism evidence="2 3">
    <name type="scientific">Zootermopsis nevadensis</name>
    <name type="common">Dampwood termite</name>
    <dbReference type="NCBI Taxonomy" id="136037"/>
    <lineage>
        <taxon>Eukaryota</taxon>
        <taxon>Metazoa</taxon>
        <taxon>Ecdysozoa</taxon>
        <taxon>Arthropoda</taxon>
        <taxon>Hexapoda</taxon>
        <taxon>Insecta</taxon>
        <taxon>Pterygota</taxon>
        <taxon>Neoptera</taxon>
        <taxon>Polyneoptera</taxon>
        <taxon>Dictyoptera</taxon>
        <taxon>Blattodea</taxon>
        <taxon>Blattoidea</taxon>
        <taxon>Termitoidae</taxon>
        <taxon>Termopsidae</taxon>
        <taxon>Zootermopsis</taxon>
    </lineage>
</organism>
<gene>
    <name evidence="2" type="ORF">L798_03773</name>
</gene>
<dbReference type="EMBL" id="KK852427">
    <property type="protein sequence ID" value="KDR24118.1"/>
    <property type="molecule type" value="Genomic_DNA"/>
</dbReference>
<dbReference type="STRING" id="136037.A0A067RM99"/>
<evidence type="ECO:0000313" key="3">
    <source>
        <dbReference type="Proteomes" id="UP000027135"/>
    </source>
</evidence>
<protein>
    <recommendedName>
        <fullName evidence="4">UPAR/Ly6 domain-containing protein</fullName>
    </recommendedName>
</protein>
<keyword evidence="3" id="KW-1185">Reference proteome</keyword>
<dbReference type="InParanoid" id="A0A067RM99"/>
<dbReference type="Proteomes" id="UP000027135">
    <property type="component" value="Unassembled WGS sequence"/>
</dbReference>